<dbReference type="SUPFAM" id="SSF56349">
    <property type="entry name" value="DNA breaking-rejoining enzymes"/>
    <property type="match status" value="1"/>
</dbReference>
<dbReference type="Gene3D" id="1.10.443.10">
    <property type="entry name" value="Intergrase catalytic core"/>
    <property type="match status" value="1"/>
</dbReference>
<feature type="transmembrane region" description="Helical" evidence="3">
    <location>
        <begin position="23"/>
        <end position="43"/>
    </location>
</feature>
<keyword evidence="3" id="KW-1133">Transmembrane helix</keyword>
<dbReference type="PROSITE" id="PS51898">
    <property type="entry name" value="TYR_RECOMBINASE"/>
    <property type="match status" value="1"/>
</dbReference>
<dbReference type="InterPro" id="IPR050445">
    <property type="entry name" value="Bact_polysacc_biosynth/exp"/>
</dbReference>
<evidence type="ECO:0000256" key="1">
    <source>
        <dbReference type="ARBA" id="ARBA00023172"/>
    </source>
</evidence>
<dbReference type="InterPro" id="IPR011010">
    <property type="entry name" value="DNA_brk_join_enz"/>
</dbReference>
<proteinExistence type="predicted"/>
<evidence type="ECO:0000256" key="2">
    <source>
        <dbReference type="SAM" id="Coils"/>
    </source>
</evidence>
<dbReference type="Proteomes" id="UP001209701">
    <property type="component" value="Unassembled WGS sequence"/>
</dbReference>
<sequence length="666" mass="72165">MSMPTLDNGGREMPNGARMRRRVLVFFGVFIVCAVASLSLNFLRPPIYLSSARVQISPPGKLGSGEAPPSADNKNLAFALELQTLNSRPLLEKVAARLSEQGELNGIEGDKVAALQTMLKVNALEGGNIVELAASGAPAALLARLVNTLIEVYGEHQAQAGNDSSKTELTEAREEARVMDQRVDEKKHAVETFRQRADIVSSERDENQTLARVKGLSTSLSASTDREAIAEGRVRALEQAVNEGKRAPQAKDNSAVVAMEQRLLQMREEWRALERQFTPQFLDMDANARALKTRIGNLEQQLTEERGKSQHTALADAREELASSKATTQRLQQQLAQDKQSVHSFSRRFGEFQTIQDELRGLEKMQQASRQRLLALEASELSRKPRMKVLEAAVAAETAWRPLYWRDAGLGLALSLLLGFLAVWFVEFFNRVEPSAAGPATVIIAPPWVGAAQSAHAQLGGSAPVGSLPGMAPMQQLSAPSSQGLRELADAEIRSLLLNASAENRPLLMCLLCGLTPAELLALHVSDLDDRAKTLTVAGKPNRLLPLDGPLSLLLTGATEMPSQGALFTNTGGTALTTEEVAALVTSSAYDANLVDAQSITPETLRHSYIAFLVRQGLRFSDLNKLVGWLSSDTLNGLAAMAPDFERVGPEAIDQLLPALRNFNPA</sequence>
<reference evidence="5 6" key="1">
    <citation type="submission" date="2021-11" db="EMBL/GenBank/DDBJ databases">
        <authorList>
            <person name="Liang Q."/>
            <person name="Mou H."/>
            <person name="Liu Z."/>
        </authorList>
    </citation>
    <scope>NUCLEOTIDE SEQUENCE [LARGE SCALE GENOMIC DNA]</scope>
    <source>
        <strain evidence="5 6">CHU3</strain>
    </source>
</reference>
<keyword evidence="1" id="KW-0233">DNA recombination</keyword>
<dbReference type="InterPro" id="IPR013762">
    <property type="entry name" value="Integrase-like_cat_sf"/>
</dbReference>
<keyword evidence="3" id="KW-0472">Membrane</keyword>
<feature type="domain" description="Tyr recombinase" evidence="4">
    <location>
        <begin position="483"/>
        <end position="658"/>
    </location>
</feature>
<dbReference type="EMBL" id="JAJIRN010000008">
    <property type="protein sequence ID" value="MCV2369911.1"/>
    <property type="molecule type" value="Genomic_DNA"/>
</dbReference>
<feature type="coiled-coil region" evidence="2">
    <location>
        <begin position="256"/>
        <end position="334"/>
    </location>
</feature>
<keyword evidence="2" id="KW-0175">Coiled coil</keyword>
<evidence type="ECO:0000256" key="3">
    <source>
        <dbReference type="SAM" id="Phobius"/>
    </source>
</evidence>
<protein>
    <submittedName>
        <fullName evidence="5">Tyrosine-type recombinase/integrase</fullName>
    </submittedName>
</protein>
<evidence type="ECO:0000313" key="5">
    <source>
        <dbReference type="EMBL" id="MCV2369911.1"/>
    </source>
</evidence>
<keyword evidence="3" id="KW-0812">Transmembrane</keyword>
<evidence type="ECO:0000313" key="6">
    <source>
        <dbReference type="Proteomes" id="UP001209701"/>
    </source>
</evidence>
<evidence type="ECO:0000259" key="4">
    <source>
        <dbReference type="PROSITE" id="PS51898"/>
    </source>
</evidence>
<organism evidence="5 6">
    <name type="scientific">Roseateles oligotrophus</name>
    <dbReference type="NCBI Taxonomy" id="1769250"/>
    <lineage>
        <taxon>Bacteria</taxon>
        <taxon>Pseudomonadati</taxon>
        <taxon>Pseudomonadota</taxon>
        <taxon>Betaproteobacteria</taxon>
        <taxon>Burkholderiales</taxon>
        <taxon>Sphaerotilaceae</taxon>
        <taxon>Roseateles</taxon>
    </lineage>
</organism>
<name>A0ABT2YIL8_9BURK</name>
<dbReference type="RefSeq" id="WP_263572503.1">
    <property type="nucleotide sequence ID" value="NZ_JAJIRN010000008.1"/>
</dbReference>
<gene>
    <name evidence="5" type="ORF">LNV07_17650</name>
</gene>
<accession>A0ABT2YIL8</accession>
<dbReference type="PANTHER" id="PTHR32309:SF31">
    <property type="entry name" value="CAPSULAR EXOPOLYSACCHARIDE FAMILY"/>
    <property type="match status" value="1"/>
</dbReference>
<dbReference type="PANTHER" id="PTHR32309">
    <property type="entry name" value="TYROSINE-PROTEIN KINASE"/>
    <property type="match status" value="1"/>
</dbReference>
<dbReference type="InterPro" id="IPR002104">
    <property type="entry name" value="Integrase_catalytic"/>
</dbReference>
<dbReference type="CDD" id="cd00397">
    <property type="entry name" value="DNA_BRE_C"/>
    <property type="match status" value="1"/>
</dbReference>
<dbReference type="Pfam" id="PF00589">
    <property type="entry name" value="Phage_integrase"/>
    <property type="match status" value="1"/>
</dbReference>
<keyword evidence="6" id="KW-1185">Reference proteome</keyword>
<comment type="caution">
    <text evidence="5">The sequence shown here is derived from an EMBL/GenBank/DDBJ whole genome shotgun (WGS) entry which is preliminary data.</text>
</comment>